<evidence type="ECO:0000313" key="3">
    <source>
        <dbReference type="EMBL" id="SHF33225.1"/>
    </source>
</evidence>
<dbReference type="Gene3D" id="1.10.260.40">
    <property type="entry name" value="lambda repressor-like DNA-binding domains"/>
    <property type="match status" value="1"/>
</dbReference>
<dbReference type="InterPro" id="IPR010982">
    <property type="entry name" value="Lambda_DNA-bd_dom_sf"/>
</dbReference>
<dbReference type="RefSeq" id="WP_073401093.1">
    <property type="nucleotide sequence ID" value="NZ_FQTV01000007.1"/>
</dbReference>
<comment type="similarity">
    <text evidence="1">Belongs to the short-chain fatty acyl-CoA assimilation regulator (ScfR) family.</text>
</comment>
<proteinExistence type="inferred from homology"/>
<accession>A0A1M5ASN6</accession>
<organism evidence="3 4">
    <name type="scientific">Bacteroides luti</name>
    <dbReference type="NCBI Taxonomy" id="1297750"/>
    <lineage>
        <taxon>Bacteria</taxon>
        <taxon>Pseudomonadati</taxon>
        <taxon>Bacteroidota</taxon>
        <taxon>Bacteroidia</taxon>
        <taxon>Bacteroidales</taxon>
        <taxon>Bacteroidaceae</taxon>
        <taxon>Bacteroides</taxon>
    </lineage>
</organism>
<evidence type="ECO:0000313" key="4">
    <source>
        <dbReference type="Proteomes" id="UP000184509"/>
    </source>
</evidence>
<dbReference type="PANTHER" id="PTHR43236:SF1">
    <property type="entry name" value="BLL7220 PROTEIN"/>
    <property type="match status" value="1"/>
</dbReference>
<dbReference type="SMART" id="SM00530">
    <property type="entry name" value="HTH_XRE"/>
    <property type="match status" value="1"/>
</dbReference>
<evidence type="ECO:0000259" key="2">
    <source>
        <dbReference type="PROSITE" id="PS50943"/>
    </source>
</evidence>
<gene>
    <name evidence="3" type="ORF">SAMN05444405_10784</name>
</gene>
<dbReference type="InterPro" id="IPR052345">
    <property type="entry name" value="Rad_response_metalloprotease"/>
</dbReference>
<dbReference type="GO" id="GO:0003677">
    <property type="term" value="F:DNA binding"/>
    <property type="evidence" value="ECO:0007669"/>
    <property type="project" value="InterPro"/>
</dbReference>
<protein>
    <submittedName>
        <fullName evidence="3">Addiction module antidote protein, HigA family</fullName>
    </submittedName>
</protein>
<feature type="domain" description="HTH cro/C1-type" evidence="2">
    <location>
        <begin position="19"/>
        <end position="73"/>
    </location>
</feature>
<dbReference type="AlphaFoldDB" id="A0A1M5ASN6"/>
<dbReference type="SUPFAM" id="SSF47413">
    <property type="entry name" value="lambda repressor-like DNA-binding domains"/>
    <property type="match status" value="1"/>
</dbReference>
<name>A0A1M5ASN6_9BACE</name>
<dbReference type="EMBL" id="FQTV01000007">
    <property type="protein sequence ID" value="SHF33225.1"/>
    <property type="molecule type" value="Genomic_DNA"/>
</dbReference>
<dbReference type="OrthoDB" id="9796786at2"/>
<reference evidence="3 4" key="1">
    <citation type="submission" date="2016-11" db="EMBL/GenBank/DDBJ databases">
        <authorList>
            <person name="Jaros S."/>
            <person name="Januszkiewicz K."/>
            <person name="Wedrychowicz H."/>
        </authorList>
    </citation>
    <scope>NUCLEOTIDE SEQUENCE [LARGE SCALE GENOMIC DNA]</scope>
    <source>
        <strain evidence="3 4">DSM 26991</strain>
    </source>
</reference>
<evidence type="ECO:0000256" key="1">
    <source>
        <dbReference type="ARBA" id="ARBA00007227"/>
    </source>
</evidence>
<keyword evidence="4" id="KW-1185">Reference proteome</keyword>
<dbReference type="InterPro" id="IPR001387">
    <property type="entry name" value="Cro/C1-type_HTH"/>
</dbReference>
<dbReference type="Pfam" id="PF01381">
    <property type="entry name" value="HTH_3"/>
    <property type="match status" value="1"/>
</dbReference>
<dbReference type="Gene3D" id="1.10.10.2910">
    <property type="match status" value="1"/>
</dbReference>
<dbReference type="PANTHER" id="PTHR43236">
    <property type="entry name" value="ANTITOXIN HIGA1"/>
    <property type="match status" value="1"/>
</dbReference>
<sequence length="362" mass="41444">MNANLILAKELLSPPGDTIQETIDMMGMRQNELAERMGKTESKINDIIKGKEPITVNTALQLELVLGIPAKFWLAREANFREELARIEQQEAQELMIDWIKKFPLAQLKKLGYLSKNKTIKELVPELLKFFGIATQKGWEKIYLNDKMSVAFRVSLTSTADPYAISSWLRMGELQSRNLSCAEFNASKFKACLPQIREIAIKQPEDFLQELKSICANNGVACVFTSCLPKAPISGATRWFSNKPLIQLSDRYKTNDHFWFAFFHEVAHVLLHPKKDIFLENLKGAEIDRQKEKEADAFASDLLIPDKYLKNIKGKITKEEILDIAHKANIHPSFVVGRLQHNEMLHFSRFNEMKIPISINQI</sequence>
<dbReference type="Pfam" id="PF06114">
    <property type="entry name" value="Peptidase_M78"/>
    <property type="match status" value="1"/>
</dbReference>
<dbReference type="InterPro" id="IPR010359">
    <property type="entry name" value="IrrE_HExxH"/>
</dbReference>
<dbReference type="PROSITE" id="PS50943">
    <property type="entry name" value="HTH_CROC1"/>
    <property type="match status" value="1"/>
</dbReference>
<dbReference type="Proteomes" id="UP000184509">
    <property type="component" value="Unassembled WGS sequence"/>
</dbReference>
<dbReference type="CDD" id="cd00093">
    <property type="entry name" value="HTH_XRE"/>
    <property type="match status" value="1"/>
</dbReference>